<dbReference type="RefSeq" id="WP_036280423.1">
    <property type="nucleotide sequence ID" value="NZ_CP014476.1"/>
</dbReference>
<dbReference type="EMBL" id="CP014476">
    <property type="protein sequence ID" value="AMK75618.1"/>
    <property type="molecule type" value="Genomic_DNA"/>
</dbReference>
<sequence length="119" mass="13093">MNLNPSSNKVIILILSFVMLFVSMTVQARDSLEALRTDLNTETTSRTNADTAISNQVSAESTARINSDTSIQNQITTINQQFPRRHYVGERYAGGIIFYVDDDGQHGLIAALVDQSDGI</sequence>
<feature type="chain" id="PRO_5007807319" evidence="1">
    <location>
        <begin position="29"/>
        <end position="119"/>
    </location>
</feature>
<gene>
    <name evidence="2" type="ORF">JT25_003805</name>
</gene>
<keyword evidence="3" id="KW-1185">Reference proteome</keyword>
<dbReference type="Proteomes" id="UP000030512">
    <property type="component" value="Chromosome"/>
</dbReference>
<name>A0A140E5E4_9GAMM</name>
<dbReference type="KEGG" id="mdn:JT25_003805"/>
<evidence type="ECO:0000313" key="3">
    <source>
        <dbReference type="Proteomes" id="UP000030512"/>
    </source>
</evidence>
<accession>A0A140E5E4</accession>
<feature type="signal peptide" evidence="1">
    <location>
        <begin position="1"/>
        <end position="28"/>
    </location>
</feature>
<protein>
    <submittedName>
        <fullName evidence="2">Uncharacterized protein</fullName>
    </submittedName>
</protein>
<keyword evidence="1" id="KW-0732">Signal</keyword>
<reference evidence="2 3" key="1">
    <citation type="journal article" date="2015" name="Environ. Microbiol.">
        <title>Methane oxidation coupled to nitrate reduction under hypoxia by the Gammaproteobacterium Methylomonas denitrificans, sp. nov. type strain FJG1.</title>
        <authorList>
            <person name="Kits K.D."/>
            <person name="Klotz M.G."/>
            <person name="Stein L.Y."/>
        </authorList>
    </citation>
    <scope>NUCLEOTIDE SEQUENCE [LARGE SCALE GENOMIC DNA]</scope>
    <source>
        <strain evidence="2 3">FJG1</strain>
    </source>
</reference>
<organism evidence="2 3">
    <name type="scientific">Methylomonas denitrificans</name>
    <dbReference type="NCBI Taxonomy" id="1538553"/>
    <lineage>
        <taxon>Bacteria</taxon>
        <taxon>Pseudomonadati</taxon>
        <taxon>Pseudomonadota</taxon>
        <taxon>Gammaproteobacteria</taxon>
        <taxon>Methylococcales</taxon>
        <taxon>Methylococcaceae</taxon>
        <taxon>Methylomonas</taxon>
    </lineage>
</organism>
<dbReference type="AlphaFoldDB" id="A0A140E5E4"/>
<proteinExistence type="predicted"/>
<evidence type="ECO:0000313" key="2">
    <source>
        <dbReference type="EMBL" id="AMK75618.1"/>
    </source>
</evidence>
<dbReference type="OrthoDB" id="5573519at2"/>
<evidence type="ECO:0000256" key="1">
    <source>
        <dbReference type="SAM" id="SignalP"/>
    </source>
</evidence>